<dbReference type="NCBIfam" id="TIGR00505">
    <property type="entry name" value="ribA"/>
    <property type="match status" value="1"/>
</dbReference>
<feature type="binding site" evidence="20">
    <location>
        <begin position="306"/>
        <end position="308"/>
    </location>
    <ligand>
        <name>GTP</name>
        <dbReference type="ChEBI" id="CHEBI:37565"/>
    </ligand>
</feature>
<dbReference type="EMBL" id="BJTG01000002">
    <property type="protein sequence ID" value="GEJ56177.1"/>
    <property type="molecule type" value="Genomic_DNA"/>
</dbReference>
<dbReference type="Gene3D" id="3.40.50.10990">
    <property type="entry name" value="GTP cyclohydrolase II"/>
    <property type="match status" value="1"/>
</dbReference>
<dbReference type="PIRSF" id="PIRSF001259">
    <property type="entry name" value="RibA"/>
    <property type="match status" value="1"/>
</dbReference>
<comment type="catalytic activity">
    <reaction evidence="19 20">
        <text>GTP + 4 H2O = 2,5-diamino-6-hydroxy-4-(5-phosphoribosylamino)-pyrimidine + formate + 2 phosphate + 3 H(+)</text>
        <dbReference type="Rhea" id="RHEA:23704"/>
        <dbReference type="ChEBI" id="CHEBI:15377"/>
        <dbReference type="ChEBI" id="CHEBI:15378"/>
        <dbReference type="ChEBI" id="CHEBI:15740"/>
        <dbReference type="ChEBI" id="CHEBI:37565"/>
        <dbReference type="ChEBI" id="CHEBI:43474"/>
        <dbReference type="ChEBI" id="CHEBI:58614"/>
        <dbReference type="EC" id="3.5.4.25"/>
    </reaction>
</comment>
<feature type="domain" description="GTP cyclohydrolase II" evidence="21">
    <location>
        <begin position="219"/>
        <end position="384"/>
    </location>
</feature>
<keyword evidence="23" id="KW-1185">Reference proteome</keyword>
<evidence type="ECO:0000256" key="13">
    <source>
        <dbReference type="ARBA" id="ARBA00022842"/>
    </source>
</evidence>
<dbReference type="InterPro" id="IPR036144">
    <property type="entry name" value="RibA-like_sf"/>
</dbReference>
<gene>
    <name evidence="22" type="primary">ribA</name>
    <name evidence="20" type="synonym">ribBA</name>
    <name evidence="22" type="ORF">AMYX_09180</name>
</gene>
<evidence type="ECO:0000256" key="1">
    <source>
        <dbReference type="ARBA" id="ARBA00000141"/>
    </source>
</evidence>
<keyword evidence="14 20" id="KW-0342">GTP-binding</keyword>
<feature type="binding site" evidence="20">
    <location>
        <begin position="36"/>
        <end position="37"/>
    </location>
    <ligand>
        <name>D-ribulose 5-phosphate</name>
        <dbReference type="ChEBI" id="CHEBI:58121"/>
    </ligand>
</feature>
<comment type="function">
    <text evidence="3 20">Catalyzes the conversion of D-ribulose 5-phosphate to formate and 3,4-dihydroxy-2-butanone 4-phosphate.</text>
</comment>
<comment type="cofactor">
    <cofactor evidence="2">
        <name>Mn(2+)</name>
        <dbReference type="ChEBI" id="CHEBI:29035"/>
    </cofactor>
</comment>
<dbReference type="GO" id="GO:0003935">
    <property type="term" value="F:GTP cyclohydrolase II activity"/>
    <property type="evidence" value="ECO:0007669"/>
    <property type="project" value="UniProtKB-UniRule"/>
</dbReference>
<dbReference type="GO" id="GO:0008686">
    <property type="term" value="F:3,4-dihydroxy-2-butanone-4-phosphate synthase activity"/>
    <property type="evidence" value="ECO:0007669"/>
    <property type="project" value="UniProtKB-UniRule"/>
</dbReference>
<keyword evidence="11 20" id="KW-0378">Hydrolase</keyword>
<comment type="catalytic activity">
    <reaction evidence="1 20">
        <text>D-ribulose 5-phosphate = (2S)-2-hydroxy-3-oxobutyl phosphate + formate + H(+)</text>
        <dbReference type="Rhea" id="RHEA:18457"/>
        <dbReference type="ChEBI" id="CHEBI:15378"/>
        <dbReference type="ChEBI" id="CHEBI:15740"/>
        <dbReference type="ChEBI" id="CHEBI:58121"/>
        <dbReference type="ChEBI" id="CHEBI:58830"/>
        <dbReference type="EC" id="4.1.99.12"/>
    </reaction>
</comment>
<evidence type="ECO:0000313" key="23">
    <source>
        <dbReference type="Proteomes" id="UP000503640"/>
    </source>
</evidence>
<dbReference type="CDD" id="cd00641">
    <property type="entry name" value="GTP_cyclohydro2"/>
    <property type="match status" value="1"/>
</dbReference>
<feature type="binding site" evidence="20">
    <location>
        <position position="268"/>
    </location>
    <ligand>
        <name>Zn(2+)</name>
        <dbReference type="ChEBI" id="CHEBI:29105"/>
        <note>catalytic</note>
    </ligand>
</feature>
<evidence type="ECO:0000256" key="19">
    <source>
        <dbReference type="ARBA" id="ARBA00049295"/>
    </source>
</evidence>
<evidence type="ECO:0000256" key="12">
    <source>
        <dbReference type="ARBA" id="ARBA00022833"/>
    </source>
</evidence>
<feature type="binding site" evidence="20">
    <location>
        <position position="279"/>
    </location>
    <ligand>
        <name>Zn(2+)</name>
        <dbReference type="ChEBI" id="CHEBI:29105"/>
        <note>catalytic</note>
    </ligand>
</feature>
<dbReference type="PANTHER" id="PTHR21327">
    <property type="entry name" value="GTP CYCLOHYDROLASE II-RELATED"/>
    <property type="match status" value="1"/>
</dbReference>
<feature type="binding site" evidence="20">
    <location>
        <position position="41"/>
    </location>
    <ligand>
        <name>D-ribulose 5-phosphate</name>
        <dbReference type="ChEBI" id="CHEBI:58121"/>
    </ligand>
</feature>
<comment type="similarity">
    <text evidence="6 20">In the N-terminal section; belongs to the DHBP synthase family.</text>
</comment>
<dbReference type="HAMAP" id="MF_00180">
    <property type="entry name" value="RibB"/>
    <property type="match status" value="1"/>
</dbReference>
<dbReference type="HAMAP" id="MF_00179">
    <property type="entry name" value="RibA"/>
    <property type="match status" value="1"/>
</dbReference>
<dbReference type="UniPathway" id="UPA00275">
    <property type="reaction ID" value="UER00399"/>
</dbReference>
<comment type="similarity">
    <text evidence="7 20">In the C-terminal section; belongs to the GTP cyclohydrolase II family.</text>
</comment>
<dbReference type="Pfam" id="PF00926">
    <property type="entry name" value="DHBP_synthase"/>
    <property type="match status" value="1"/>
</dbReference>
<evidence type="ECO:0000256" key="10">
    <source>
        <dbReference type="ARBA" id="ARBA00022741"/>
    </source>
</evidence>
<evidence type="ECO:0000256" key="16">
    <source>
        <dbReference type="ARBA" id="ARBA00023239"/>
    </source>
</evidence>
<dbReference type="SUPFAM" id="SSF142695">
    <property type="entry name" value="RibA-like"/>
    <property type="match status" value="1"/>
</dbReference>
<dbReference type="FunFam" id="3.90.870.10:FF:000001">
    <property type="entry name" value="Riboflavin biosynthesis protein RibBA"/>
    <property type="match status" value="1"/>
</dbReference>
<evidence type="ECO:0000256" key="5">
    <source>
        <dbReference type="ARBA" id="ARBA00004904"/>
    </source>
</evidence>
<evidence type="ECO:0000256" key="7">
    <source>
        <dbReference type="ARBA" id="ARBA00008976"/>
    </source>
</evidence>
<keyword evidence="16 20" id="KW-0456">Lyase</keyword>
<keyword evidence="8 20" id="KW-0686">Riboflavin biosynthesis</keyword>
<comment type="function">
    <text evidence="18 20">Catalyzes the conversion of GTP to 2,5-diamino-6-ribosylamino-4(3H)-pyrimidinone 5'-phosphate (DARP), formate and pyrophosphate.</text>
</comment>
<dbReference type="GO" id="GO:0030145">
    <property type="term" value="F:manganese ion binding"/>
    <property type="evidence" value="ECO:0007669"/>
    <property type="project" value="UniProtKB-UniRule"/>
</dbReference>
<dbReference type="HAMAP" id="MF_01283">
    <property type="entry name" value="RibBA"/>
    <property type="match status" value="1"/>
</dbReference>
<dbReference type="InterPro" id="IPR000422">
    <property type="entry name" value="DHBP_synthase_RibB"/>
</dbReference>
<evidence type="ECO:0000256" key="6">
    <source>
        <dbReference type="ARBA" id="ARBA00005520"/>
    </source>
</evidence>
<keyword evidence="13 20" id="KW-0460">Magnesium</keyword>
<feature type="binding site" evidence="20">
    <location>
        <begin position="263"/>
        <end position="267"/>
    </location>
    <ligand>
        <name>GTP</name>
        <dbReference type="ChEBI" id="CHEBI:37565"/>
    </ligand>
</feature>
<dbReference type="Gene3D" id="3.90.870.10">
    <property type="entry name" value="DHBP synthase"/>
    <property type="match status" value="1"/>
</dbReference>
<keyword evidence="9 20" id="KW-0479">Metal-binding</keyword>
<sequence length="434" mass="47386">MTPSIDHARHALERIDAAIEVFRQGRMIVLVDDEDRENEGDLCIAAEKVSPEAINFMAKHGRGLICLALSEERVRQLRLPLMVDEGANTSNFGTAFTVSVEAARGVTTGISAKDRAHTILTAVKDDARPEDLARPGHVFPLRARHGGVLVRAGQTEGSVDLARLAGLRPAAVICEVMNDDGTMARLPELEKLGAQFDIPIVSVADLIAYRMMKDTLVRRAAQAPLPTIYGGFTALAYENEVDGHQAVALVKGKWREDEPVLVRVHSKCLTGDVFGSERCDCGPQLQAAMRQIEAAGKGVLVYLDQEGRGIGLVNKLKAYNLQDQGFDTAEANVKLGFKPDLRDYGIGAQILRDLGVRKMRLLTNNPKKIVGLEGYGLEVVERVPIEMVPTSRNRAYLTTKRDKMGHLLTLVAPRPSRAAAKGLPRRAPAKGKKR</sequence>
<dbReference type="SUPFAM" id="SSF55821">
    <property type="entry name" value="YrdC/RibB"/>
    <property type="match status" value="1"/>
</dbReference>
<dbReference type="InterPro" id="IPR016299">
    <property type="entry name" value="Riboflavin_synth_RibBA"/>
</dbReference>
<feature type="binding site" evidence="20">
    <location>
        <position position="37"/>
    </location>
    <ligand>
        <name>Mg(2+)</name>
        <dbReference type="ChEBI" id="CHEBI:18420"/>
        <label>2</label>
    </ligand>
</feature>
<evidence type="ECO:0000256" key="8">
    <source>
        <dbReference type="ARBA" id="ARBA00022619"/>
    </source>
</evidence>
<dbReference type="EC" id="4.1.99.12" evidence="20"/>
<feature type="binding site" evidence="20">
    <location>
        <position position="328"/>
    </location>
    <ligand>
        <name>GTP</name>
        <dbReference type="ChEBI" id="CHEBI:37565"/>
    </ligand>
</feature>
<organism evidence="22 23">
    <name type="scientific">Anaeromyxobacter diazotrophicus</name>
    <dbReference type="NCBI Taxonomy" id="2590199"/>
    <lineage>
        <taxon>Bacteria</taxon>
        <taxon>Pseudomonadati</taxon>
        <taxon>Myxococcota</taxon>
        <taxon>Myxococcia</taxon>
        <taxon>Myxococcales</taxon>
        <taxon>Cystobacterineae</taxon>
        <taxon>Anaeromyxobacteraceae</taxon>
        <taxon>Anaeromyxobacter</taxon>
    </lineage>
</organism>
<comment type="caution">
    <text evidence="20">Lacks conserved residue(s) required for the propagation of feature annotation.</text>
</comment>
<dbReference type="NCBIfam" id="TIGR00506">
    <property type="entry name" value="ribB"/>
    <property type="match status" value="1"/>
</dbReference>
<keyword evidence="15 20" id="KW-0464">Manganese</keyword>
<evidence type="ECO:0000259" key="21">
    <source>
        <dbReference type="Pfam" id="PF00925"/>
    </source>
</evidence>
<comment type="caution">
    <text evidence="22">The sequence shown here is derived from an EMBL/GenBank/DDBJ whole genome shotgun (WGS) entry which is preliminary data.</text>
</comment>
<evidence type="ECO:0000256" key="2">
    <source>
        <dbReference type="ARBA" id="ARBA00001936"/>
    </source>
</evidence>
<evidence type="ECO:0000256" key="9">
    <source>
        <dbReference type="ARBA" id="ARBA00022723"/>
    </source>
</evidence>
<dbReference type="Proteomes" id="UP000503640">
    <property type="component" value="Unassembled WGS sequence"/>
</dbReference>
<evidence type="ECO:0000256" key="11">
    <source>
        <dbReference type="ARBA" id="ARBA00022801"/>
    </source>
</evidence>
<protein>
    <recommendedName>
        <fullName evidence="20">Riboflavin biosynthesis protein RibBA</fullName>
    </recommendedName>
    <domain>
        <recommendedName>
            <fullName evidence="20">3,4-dihydroxy-2-butanone 4-phosphate synthase</fullName>
            <shortName evidence="20">DHBP synthase</shortName>
            <ecNumber evidence="20">4.1.99.12</ecNumber>
        </recommendedName>
    </domain>
    <domain>
        <recommendedName>
            <fullName evidence="20">GTP cyclohydrolase-2</fullName>
            <ecNumber evidence="20">3.5.4.25</ecNumber>
        </recommendedName>
        <alternativeName>
            <fullName evidence="20">GTP cyclohydrolase II</fullName>
        </alternativeName>
    </domain>
</protein>
<feature type="active site" description="Nucleophile; for GTP cyclohydrolase activity" evidence="20">
    <location>
        <position position="342"/>
    </location>
</feature>
<keyword evidence="12 20" id="KW-0862">Zinc</keyword>
<dbReference type="FunFam" id="3.40.50.10990:FF:000001">
    <property type="entry name" value="Riboflavin biosynthesis protein RibBA"/>
    <property type="match status" value="1"/>
</dbReference>
<feature type="binding site" evidence="20">
    <location>
        <position position="368"/>
    </location>
    <ligand>
        <name>GTP</name>
        <dbReference type="ChEBI" id="CHEBI:37565"/>
    </ligand>
</feature>
<feature type="binding site" evidence="20">
    <location>
        <position position="284"/>
    </location>
    <ligand>
        <name>GTP</name>
        <dbReference type="ChEBI" id="CHEBI:37565"/>
    </ligand>
</feature>
<feature type="binding site" evidence="20">
    <location>
        <position position="175"/>
    </location>
    <ligand>
        <name>D-ribulose 5-phosphate</name>
        <dbReference type="ChEBI" id="CHEBI:58121"/>
    </ligand>
</feature>
<feature type="region of interest" description="GTP cyclohydrolase II" evidence="20">
    <location>
        <begin position="213"/>
        <end position="434"/>
    </location>
</feature>
<proteinExistence type="inferred from homology"/>
<feature type="binding site" evidence="20">
    <location>
        <position position="281"/>
    </location>
    <ligand>
        <name>Zn(2+)</name>
        <dbReference type="ChEBI" id="CHEBI:29105"/>
        <note>catalytic</note>
    </ligand>
</feature>
<dbReference type="GO" id="GO:0008270">
    <property type="term" value="F:zinc ion binding"/>
    <property type="evidence" value="ECO:0007669"/>
    <property type="project" value="UniProtKB-UniRule"/>
</dbReference>
<evidence type="ECO:0000256" key="15">
    <source>
        <dbReference type="ARBA" id="ARBA00023211"/>
    </source>
</evidence>
<evidence type="ECO:0000256" key="20">
    <source>
        <dbReference type="HAMAP-Rule" id="MF_01283"/>
    </source>
</evidence>
<name>A0A7I9VJL9_9BACT</name>
<comment type="pathway">
    <text evidence="4 20">Cofactor biosynthesis; riboflavin biosynthesis; 5-amino-6-(D-ribitylamino)uracil from GTP: step 1/4.</text>
</comment>
<evidence type="ECO:0000256" key="3">
    <source>
        <dbReference type="ARBA" id="ARBA00002284"/>
    </source>
</evidence>
<dbReference type="AlphaFoldDB" id="A0A7I9VJL9"/>
<evidence type="ECO:0000256" key="4">
    <source>
        <dbReference type="ARBA" id="ARBA00004853"/>
    </source>
</evidence>
<dbReference type="PANTHER" id="PTHR21327:SF18">
    <property type="entry name" value="3,4-DIHYDROXY-2-BUTANONE 4-PHOSPHATE SYNTHASE"/>
    <property type="match status" value="1"/>
</dbReference>
<comment type="cofactor">
    <cofactor evidence="20">
        <name>Zn(2+)</name>
        <dbReference type="ChEBI" id="CHEBI:29105"/>
    </cofactor>
    <text evidence="20">Binds 1 zinc ion per subunit.</text>
</comment>
<dbReference type="GO" id="GO:0000287">
    <property type="term" value="F:magnesium ion binding"/>
    <property type="evidence" value="ECO:0007669"/>
    <property type="project" value="UniProtKB-UniRule"/>
</dbReference>
<feature type="site" description="Essential for DHBP synthase activity" evidence="20">
    <location>
        <position position="175"/>
    </location>
</feature>
<dbReference type="GO" id="GO:0005829">
    <property type="term" value="C:cytosol"/>
    <property type="evidence" value="ECO:0007669"/>
    <property type="project" value="TreeGrafter"/>
</dbReference>
<dbReference type="NCBIfam" id="NF001591">
    <property type="entry name" value="PRK00393.1"/>
    <property type="match status" value="1"/>
</dbReference>
<evidence type="ECO:0000256" key="14">
    <source>
        <dbReference type="ARBA" id="ARBA00023134"/>
    </source>
</evidence>
<dbReference type="InterPro" id="IPR000926">
    <property type="entry name" value="RibA"/>
</dbReference>
<dbReference type="EC" id="3.5.4.25" evidence="20"/>
<feature type="binding site" evidence="20">
    <location>
        <position position="37"/>
    </location>
    <ligand>
        <name>Mg(2+)</name>
        <dbReference type="ChEBI" id="CHEBI:18420"/>
        <label>1</label>
    </ligand>
</feature>
<evidence type="ECO:0000256" key="18">
    <source>
        <dbReference type="ARBA" id="ARBA00043932"/>
    </source>
</evidence>
<evidence type="ECO:0000313" key="22">
    <source>
        <dbReference type="EMBL" id="GEJ56177.1"/>
    </source>
</evidence>
<dbReference type="GO" id="GO:0009231">
    <property type="term" value="P:riboflavin biosynthetic process"/>
    <property type="evidence" value="ECO:0007669"/>
    <property type="project" value="UniProtKB-UniRule"/>
</dbReference>
<feature type="active site" description="Proton acceptor; for GTP cyclohydrolase activity" evidence="20">
    <location>
        <position position="340"/>
    </location>
</feature>
<keyword evidence="10 20" id="KW-0547">Nucleotide-binding</keyword>
<reference evidence="23" key="1">
    <citation type="journal article" date="2020" name="Appl. Environ. Microbiol.">
        <title>Diazotrophic Anaeromyxobacter Isolates from Soils.</title>
        <authorList>
            <person name="Masuda Y."/>
            <person name="Yamanaka H."/>
            <person name="Xu Z.X."/>
            <person name="Shiratori Y."/>
            <person name="Aono T."/>
            <person name="Amachi S."/>
            <person name="Senoo K."/>
            <person name="Itoh H."/>
        </authorList>
    </citation>
    <scope>NUCLEOTIDE SEQUENCE [LARGE SCALE GENOMIC DNA]</scope>
    <source>
        <strain evidence="23">R267</strain>
    </source>
</reference>
<comment type="cofactor">
    <cofactor evidence="20">
        <name>Mg(2+)</name>
        <dbReference type="ChEBI" id="CHEBI:18420"/>
    </cofactor>
    <cofactor evidence="20">
        <name>Mn(2+)</name>
        <dbReference type="ChEBI" id="CHEBI:29035"/>
    </cofactor>
    <text evidence="20">Binds 2 divalent metal cations per subunit. Magnesium or manganese.</text>
</comment>
<feature type="site" description="Essential for DHBP synthase activity" evidence="20">
    <location>
        <position position="137"/>
    </location>
</feature>
<accession>A0A7I9VJL9</accession>
<comment type="pathway">
    <text evidence="5 20">Cofactor biosynthesis; riboflavin biosynthesis; 2-hydroxy-3-oxobutyl phosphate from D-ribulose 5-phosphate: step 1/1.</text>
</comment>
<dbReference type="Pfam" id="PF00925">
    <property type="entry name" value="GTP_cyclohydro2"/>
    <property type="match status" value="1"/>
</dbReference>
<dbReference type="InterPro" id="IPR032677">
    <property type="entry name" value="GTP_cyclohydro_II"/>
</dbReference>
<keyword evidence="17 20" id="KW-0511">Multifunctional enzyme</keyword>
<feature type="region of interest" description="DHBP synthase" evidence="20">
    <location>
        <begin position="1"/>
        <end position="212"/>
    </location>
</feature>
<feature type="binding site" evidence="20">
    <location>
        <position position="363"/>
    </location>
    <ligand>
        <name>GTP</name>
        <dbReference type="ChEBI" id="CHEBI:37565"/>
    </ligand>
</feature>
<dbReference type="InterPro" id="IPR017945">
    <property type="entry name" value="DHBP_synth_RibB-like_a/b_dom"/>
</dbReference>
<dbReference type="NCBIfam" id="NF006803">
    <property type="entry name" value="PRK09311.1"/>
    <property type="match status" value="1"/>
</dbReference>
<dbReference type="GO" id="GO:0005525">
    <property type="term" value="F:GTP binding"/>
    <property type="evidence" value="ECO:0007669"/>
    <property type="project" value="UniProtKB-KW"/>
</dbReference>
<evidence type="ECO:0000256" key="17">
    <source>
        <dbReference type="ARBA" id="ARBA00023268"/>
    </source>
</evidence>